<feature type="transmembrane region" description="Helical" evidence="1">
    <location>
        <begin position="59"/>
        <end position="83"/>
    </location>
</feature>
<dbReference type="Proteomes" id="UP000469440">
    <property type="component" value="Unassembled WGS sequence"/>
</dbReference>
<keyword evidence="4" id="KW-1185">Reference proteome</keyword>
<feature type="transmembrane region" description="Helical" evidence="1">
    <location>
        <begin position="167"/>
        <end position="188"/>
    </location>
</feature>
<evidence type="ECO:0000313" key="4">
    <source>
        <dbReference type="Proteomes" id="UP000469440"/>
    </source>
</evidence>
<keyword evidence="1" id="KW-0812">Transmembrane</keyword>
<feature type="transmembrane region" description="Helical" evidence="1">
    <location>
        <begin position="136"/>
        <end position="155"/>
    </location>
</feature>
<feature type="transmembrane region" description="Helical" evidence="1">
    <location>
        <begin position="7"/>
        <end position="29"/>
    </location>
</feature>
<name>A0A6N8I3C6_9FIRM</name>
<feature type="transmembrane region" description="Helical" evidence="1">
    <location>
        <begin position="194"/>
        <end position="215"/>
    </location>
</feature>
<gene>
    <name evidence="3" type="ORF">CAFE_31890</name>
</gene>
<dbReference type="InterPro" id="IPR036938">
    <property type="entry name" value="PAP2/HPO_sf"/>
</dbReference>
<dbReference type="Gene3D" id="1.20.144.10">
    <property type="entry name" value="Phosphatidic acid phosphatase type 2/haloperoxidase"/>
    <property type="match status" value="1"/>
</dbReference>
<dbReference type="EMBL" id="VWXL01000095">
    <property type="protein sequence ID" value="MVB12449.1"/>
    <property type="molecule type" value="Genomic_DNA"/>
</dbReference>
<protein>
    <recommendedName>
        <fullName evidence="2">Phosphatidic acid phosphatase type 2/haloperoxidase domain-containing protein</fullName>
    </recommendedName>
</protein>
<dbReference type="AlphaFoldDB" id="A0A6N8I3C6"/>
<dbReference type="RefSeq" id="WP_156991190.1">
    <property type="nucleotide sequence ID" value="NZ_VWXL01000095.1"/>
</dbReference>
<feature type="transmembrane region" description="Helical" evidence="1">
    <location>
        <begin position="95"/>
        <end position="116"/>
    </location>
</feature>
<dbReference type="SUPFAM" id="SSF48317">
    <property type="entry name" value="Acid phosphatase/Vanadium-dependent haloperoxidase"/>
    <property type="match status" value="1"/>
</dbReference>
<dbReference type="OrthoDB" id="371155at2"/>
<organism evidence="3 4">
    <name type="scientific">Caproicibacter fermentans</name>
    <dbReference type="NCBI Taxonomy" id="2576756"/>
    <lineage>
        <taxon>Bacteria</taxon>
        <taxon>Bacillati</taxon>
        <taxon>Bacillota</taxon>
        <taxon>Clostridia</taxon>
        <taxon>Eubacteriales</taxon>
        <taxon>Acutalibacteraceae</taxon>
        <taxon>Caproicibacter</taxon>
    </lineage>
</organism>
<keyword evidence="1" id="KW-1133">Transmembrane helix</keyword>
<comment type="caution">
    <text evidence="3">The sequence shown here is derived from an EMBL/GenBank/DDBJ whole genome shotgun (WGS) entry which is preliminary data.</text>
</comment>
<dbReference type="Pfam" id="PF01569">
    <property type="entry name" value="PAP2"/>
    <property type="match status" value="1"/>
</dbReference>
<accession>A0A6N8I3C6</accession>
<evidence type="ECO:0000313" key="3">
    <source>
        <dbReference type="EMBL" id="MVB12449.1"/>
    </source>
</evidence>
<evidence type="ECO:0000259" key="2">
    <source>
        <dbReference type="Pfam" id="PF01569"/>
    </source>
</evidence>
<reference evidence="3 4" key="1">
    <citation type="submission" date="2019-09" db="EMBL/GenBank/DDBJ databases">
        <title>Genome sequence of Clostridium sp. EA1.</title>
        <authorList>
            <person name="Poehlein A."/>
            <person name="Bengelsdorf F.R."/>
            <person name="Daniel R."/>
        </authorList>
    </citation>
    <scope>NUCLEOTIDE SEQUENCE [LARGE SCALE GENOMIC DNA]</scope>
    <source>
        <strain evidence="3 4">EA1</strain>
    </source>
</reference>
<evidence type="ECO:0000256" key="1">
    <source>
        <dbReference type="SAM" id="Phobius"/>
    </source>
</evidence>
<sequence length="260" mass="28944">MKKSNRINFAVTGALFSLFVILTIMLMYVDVKPVGPKGSYVGLATLNKWMSERLGVNMLLYHITDWLGVVPVLFALGFAILGLTQLINRKSLKRVDYSILVLGAFYLLVIGAYLFFEFNIVNYRPVLIQNVLEASYPSSTTLLVLCVMSTAIMQFNRLIKGRSARIAINAVCAVFVVIAVVGRLLSGVHWLTDILGGALLSSALVMLYDSVNTFIEIKKKPLRQARPHKERARSGKARIAHNDRQFHGVKAPSVEKVQFV</sequence>
<keyword evidence="1" id="KW-0472">Membrane</keyword>
<feature type="domain" description="Phosphatidic acid phosphatase type 2/haloperoxidase" evidence="2">
    <location>
        <begin position="133"/>
        <end position="207"/>
    </location>
</feature>
<proteinExistence type="predicted"/>
<dbReference type="InterPro" id="IPR000326">
    <property type="entry name" value="PAP2/HPO"/>
</dbReference>